<feature type="region of interest" description="Disordered" evidence="2">
    <location>
        <begin position="1"/>
        <end position="20"/>
    </location>
</feature>
<feature type="domain" description="Beta-lactamase-related" evidence="4">
    <location>
        <begin position="75"/>
        <end position="352"/>
    </location>
</feature>
<dbReference type="InterPro" id="IPR001466">
    <property type="entry name" value="Beta-lactam-related"/>
</dbReference>
<sequence>MGSTPSHHRHRHTHRHRRRHAISTALAALLVLAACAEGPGDEGPGADESRGRSTKSRHPDGESVADFLRRTLPAGPGGTVVAARGDRLVHCGGFGAADRAAGTPASCRTVYDVMSITKQFTATAIVKLEVLGRLRVSDPISRFLGGEQAVPEDKRGITIEHLLTHTSGLVEGLGDDYDPVSREELVRRALSSRLRSAPGKEFHYSNTGYSLLAAIVEEASGEAYERFLARHLFRPAGMEQTGYVLPRWPRHLVAVEYDNEGRAQGRPFDHPWAADGPYWNLRGNGGMLSTAHDMFRWHRALLGDEILPARARDKLFAPRAPEPESENSYGYGWSLRDTPDGRLAWHDGGNDWSLGLLSRSLRDGVLVFWISNHAYRDGRWNLEEQAETLTTGIASRVRAEGA</sequence>
<keyword evidence="3" id="KW-0732">Signal</keyword>
<dbReference type="InterPro" id="IPR050789">
    <property type="entry name" value="Diverse_Enzym_Activities"/>
</dbReference>
<protein>
    <submittedName>
        <fullName evidence="5">Serine hydrolase domain-containing protein</fullName>
        <ecNumber evidence="5">3.1.1.103</ecNumber>
    </submittedName>
</protein>
<evidence type="ECO:0000313" key="5">
    <source>
        <dbReference type="EMBL" id="MDT0569102.1"/>
    </source>
</evidence>
<gene>
    <name evidence="5" type="ORF">RM704_16755</name>
</gene>
<dbReference type="Gene3D" id="3.40.710.10">
    <property type="entry name" value="DD-peptidase/beta-lactamase superfamily"/>
    <property type="match status" value="1"/>
</dbReference>
<dbReference type="EC" id="3.1.1.103" evidence="5"/>
<accession>A0ABU2Z0Y6</accession>
<dbReference type="PANTHER" id="PTHR43283">
    <property type="entry name" value="BETA-LACTAMASE-RELATED"/>
    <property type="match status" value="1"/>
</dbReference>
<feature type="signal peptide" evidence="3">
    <location>
        <begin position="1"/>
        <end position="36"/>
    </location>
</feature>
<name>A0ABU2Z0Y6_9ACTN</name>
<dbReference type="EMBL" id="JAVRFJ010000013">
    <property type="protein sequence ID" value="MDT0569102.1"/>
    <property type="molecule type" value="Genomic_DNA"/>
</dbReference>
<dbReference type="RefSeq" id="WP_078937017.1">
    <property type="nucleotide sequence ID" value="NZ_JAVRFJ010000013.1"/>
</dbReference>
<dbReference type="Pfam" id="PF00144">
    <property type="entry name" value="Beta-lactamase"/>
    <property type="match status" value="1"/>
</dbReference>
<feature type="compositionally biased region" description="Basic and acidic residues" evidence="2">
    <location>
        <begin position="47"/>
        <end position="61"/>
    </location>
</feature>
<comment type="caution">
    <text evidence="5">The sequence shown here is derived from an EMBL/GenBank/DDBJ whole genome shotgun (WGS) entry which is preliminary data.</text>
</comment>
<evidence type="ECO:0000256" key="2">
    <source>
        <dbReference type="SAM" id="MobiDB-lite"/>
    </source>
</evidence>
<evidence type="ECO:0000313" key="6">
    <source>
        <dbReference type="Proteomes" id="UP001180737"/>
    </source>
</evidence>
<evidence type="ECO:0000259" key="4">
    <source>
        <dbReference type="Pfam" id="PF00144"/>
    </source>
</evidence>
<feature type="chain" id="PRO_5046392917" evidence="3">
    <location>
        <begin position="37"/>
        <end position="402"/>
    </location>
</feature>
<organism evidence="5 6">
    <name type="scientific">Streptomyces gottesmaniae</name>
    <dbReference type="NCBI Taxonomy" id="3075518"/>
    <lineage>
        <taxon>Bacteria</taxon>
        <taxon>Bacillati</taxon>
        <taxon>Actinomycetota</taxon>
        <taxon>Actinomycetes</taxon>
        <taxon>Kitasatosporales</taxon>
        <taxon>Streptomycetaceae</taxon>
        <taxon>Streptomyces</taxon>
    </lineage>
</organism>
<dbReference type="SUPFAM" id="SSF56601">
    <property type="entry name" value="beta-lactamase/transpeptidase-like"/>
    <property type="match status" value="1"/>
</dbReference>
<proteinExistence type="predicted"/>
<dbReference type="InterPro" id="IPR012338">
    <property type="entry name" value="Beta-lactam/transpept-like"/>
</dbReference>
<feature type="region of interest" description="Disordered" evidence="2">
    <location>
        <begin position="39"/>
        <end position="63"/>
    </location>
</feature>
<dbReference type="GO" id="GO:0016787">
    <property type="term" value="F:hydrolase activity"/>
    <property type="evidence" value="ECO:0007669"/>
    <property type="project" value="UniProtKB-KW"/>
</dbReference>
<reference evidence="5" key="1">
    <citation type="submission" date="2024-05" db="EMBL/GenBank/DDBJ databases">
        <title>30 novel species of actinomycetes from the DSMZ collection.</title>
        <authorList>
            <person name="Nouioui I."/>
        </authorList>
    </citation>
    <scope>NUCLEOTIDE SEQUENCE</scope>
    <source>
        <strain evidence="5">DSM 3412</strain>
    </source>
</reference>
<dbReference type="PANTHER" id="PTHR43283:SF11">
    <property type="entry name" value="BETA-LACTAMASE-RELATED DOMAIN-CONTAINING PROTEIN"/>
    <property type="match status" value="1"/>
</dbReference>
<keyword evidence="6" id="KW-1185">Reference proteome</keyword>
<evidence type="ECO:0000256" key="3">
    <source>
        <dbReference type="SAM" id="SignalP"/>
    </source>
</evidence>
<keyword evidence="1 5" id="KW-0378">Hydrolase</keyword>
<dbReference type="Proteomes" id="UP001180737">
    <property type="component" value="Unassembled WGS sequence"/>
</dbReference>
<evidence type="ECO:0000256" key="1">
    <source>
        <dbReference type="ARBA" id="ARBA00022801"/>
    </source>
</evidence>